<reference evidence="1" key="1">
    <citation type="submission" date="2020-04" db="EMBL/GenBank/DDBJ databases">
        <authorList>
            <person name="Alioto T."/>
            <person name="Alioto T."/>
            <person name="Gomez Garrido J."/>
        </authorList>
    </citation>
    <scope>NUCLEOTIDE SEQUENCE</scope>
    <source>
        <strain evidence="1">A484AB</strain>
    </source>
</reference>
<evidence type="ECO:0000313" key="1">
    <source>
        <dbReference type="EMBL" id="CAB4010027.1"/>
    </source>
</evidence>
<keyword evidence="2" id="KW-1185">Reference proteome</keyword>
<gene>
    <name evidence="1" type="ORF">PACLA_8A081978</name>
</gene>
<comment type="caution">
    <text evidence="1">The sequence shown here is derived from an EMBL/GenBank/DDBJ whole genome shotgun (WGS) entry which is preliminary data.</text>
</comment>
<sequence length="76" mass="8693">YINCQEFLCEIIHVDQLSSVSWQIPQFPAMIFDFAFVRFKKGREVLKGVFLKDELANIQPGIFTGTSHCEIVVNGE</sequence>
<dbReference type="AlphaFoldDB" id="A0A7D9IGN7"/>
<protein>
    <submittedName>
        <fullName evidence="1">Uncharacterized protein</fullName>
    </submittedName>
</protein>
<evidence type="ECO:0000313" key="2">
    <source>
        <dbReference type="Proteomes" id="UP001152795"/>
    </source>
</evidence>
<name>A0A7D9IGN7_PARCT</name>
<dbReference type="EMBL" id="CACRXK020006655">
    <property type="protein sequence ID" value="CAB4010027.1"/>
    <property type="molecule type" value="Genomic_DNA"/>
</dbReference>
<feature type="non-terminal residue" evidence="1">
    <location>
        <position position="1"/>
    </location>
</feature>
<feature type="non-terminal residue" evidence="1">
    <location>
        <position position="76"/>
    </location>
</feature>
<accession>A0A7D9IGN7</accession>
<organism evidence="1 2">
    <name type="scientific">Paramuricea clavata</name>
    <name type="common">Red gorgonian</name>
    <name type="synonym">Violescent sea-whip</name>
    <dbReference type="NCBI Taxonomy" id="317549"/>
    <lineage>
        <taxon>Eukaryota</taxon>
        <taxon>Metazoa</taxon>
        <taxon>Cnidaria</taxon>
        <taxon>Anthozoa</taxon>
        <taxon>Octocorallia</taxon>
        <taxon>Malacalcyonacea</taxon>
        <taxon>Plexauridae</taxon>
        <taxon>Paramuricea</taxon>
    </lineage>
</organism>
<proteinExistence type="predicted"/>
<dbReference type="Proteomes" id="UP001152795">
    <property type="component" value="Unassembled WGS sequence"/>
</dbReference>